<dbReference type="InterPro" id="IPR007160">
    <property type="entry name" value="DUF362"/>
</dbReference>
<evidence type="ECO:0000259" key="1">
    <source>
        <dbReference type="Pfam" id="PF04015"/>
    </source>
</evidence>
<sequence>MATLTETPLARRGGENRIIGSNGRPLLIIVSGHEIDVMIDAGLEAIGGMARYLAGGKQVVLKPNTNQRDPFPSITDPATMRAVARHCQSAGVERIVVHEDHKREMDLYYEPTELPGMEVLLSHSPTPENYVLVEHQEWHGDVDPNEAYADLEPKGMLARLLEDDYPRTSGHRIRVARELQEASFIINMPVLKRHFAGQITSALKNHFGSVYGPHRWLAHVALQKNRDYFDRKLVEFASAVRPELTITDVRSLQAISGPGRGDDTRIIEDVNKLIITGDMVAADTVALELMKEFDPSFTKTNEGIVLRQHQHAEELGLGTGDLSKFEIIEVSV</sequence>
<protein>
    <recommendedName>
        <fullName evidence="1">DUF362 domain-containing protein</fullName>
    </recommendedName>
</protein>
<reference evidence="2" key="1">
    <citation type="submission" date="2018-05" db="EMBL/GenBank/DDBJ databases">
        <authorList>
            <person name="Lanie J.A."/>
            <person name="Ng W.-L."/>
            <person name="Kazmierczak K.M."/>
            <person name="Andrzejewski T.M."/>
            <person name="Davidsen T.M."/>
            <person name="Wayne K.J."/>
            <person name="Tettelin H."/>
            <person name="Glass J.I."/>
            <person name="Rusch D."/>
            <person name="Podicherti R."/>
            <person name="Tsui H.-C.T."/>
            <person name="Winkler M.E."/>
        </authorList>
    </citation>
    <scope>NUCLEOTIDE SEQUENCE</scope>
</reference>
<proteinExistence type="predicted"/>
<dbReference type="Pfam" id="PF04015">
    <property type="entry name" value="DUF362"/>
    <property type="match status" value="1"/>
</dbReference>
<name>A0A382KAR6_9ZZZZ</name>
<organism evidence="2">
    <name type="scientific">marine metagenome</name>
    <dbReference type="NCBI Taxonomy" id="408172"/>
    <lineage>
        <taxon>unclassified sequences</taxon>
        <taxon>metagenomes</taxon>
        <taxon>ecological metagenomes</taxon>
    </lineage>
</organism>
<dbReference type="AlphaFoldDB" id="A0A382KAR6"/>
<evidence type="ECO:0000313" key="2">
    <source>
        <dbReference type="EMBL" id="SVC21550.1"/>
    </source>
</evidence>
<feature type="domain" description="DUF362" evidence="1">
    <location>
        <begin position="171"/>
        <end position="287"/>
    </location>
</feature>
<gene>
    <name evidence="2" type="ORF">METZ01_LOCUS274404</name>
</gene>
<dbReference type="EMBL" id="UINC01079495">
    <property type="protein sequence ID" value="SVC21550.1"/>
    <property type="molecule type" value="Genomic_DNA"/>
</dbReference>
<accession>A0A382KAR6</accession>